<dbReference type="InterPro" id="IPR006694">
    <property type="entry name" value="Fatty_acid_hydroxylase"/>
</dbReference>
<dbReference type="EMBL" id="CACSIO010000056">
    <property type="protein sequence ID" value="CAA0123545.1"/>
    <property type="molecule type" value="Genomic_DNA"/>
</dbReference>
<reference evidence="7 8" key="1">
    <citation type="submission" date="2019-11" db="EMBL/GenBank/DDBJ databases">
        <authorList>
            <person name="Holert J."/>
        </authorList>
    </citation>
    <scope>NUCLEOTIDE SEQUENCE [LARGE SCALE GENOMIC DNA]</scope>
    <source>
        <strain evidence="7">SB11_3</strain>
    </source>
</reference>
<gene>
    <name evidence="7" type="ORF">OPDIPICF_02807</name>
</gene>
<keyword evidence="4 5" id="KW-0472">Membrane</keyword>
<dbReference type="OrthoDB" id="9770329at2"/>
<dbReference type="InterPro" id="IPR050307">
    <property type="entry name" value="Sterol_Desaturase_Related"/>
</dbReference>
<keyword evidence="2 5" id="KW-0812">Transmembrane</keyword>
<evidence type="ECO:0000313" key="7">
    <source>
        <dbReference type="EMBL" id="CAA0123545.1"/>
    </source>
</evidence>
<feature type="transmembrane region" description="Helical" evidence="5">
    <location>
        <begin position="124"/>
        <end position="145"/>
    </location>
</feature>
<dbReference type="GO" id="GO:0016020">
    <property type="term" value="C:membrane"/>
    <property type="evidence" value="ECO:0007669"/>
    <property type="project" value="UniProtKB-SubCell"/>
</dbReference>
<evidence type="ECO:0000256" key="1">
    <source>
        <dbReference type="ARBA" id="ARBA00004370"/>
    </source>
</evidence>
<evidence type="ECO:0000259" key="6">
    <source>
        <dbReference type="Pfam" id="PF04116"/>
    </source>
</evidence>
<dbReference type="Pfam" id="PF04116">
    <property type="entry name" value="FA_hydroxylase"/>
    <property type="match status" value="1"/>
</dbReference>
<feature type="domain" description="Fatty acid hydroxylase" evidence="6">
    <location>
        <begin position="132"/>
        <end position="278"/>
    </location>
</feature>
<dbReference type="Proteomes" id="UP000441399">
    <property type="component" value="Unassembled WGS sequence"/>
</dbReference>
<sequence>MEWLADLPVWAQIQQALVAPVAAIQQPEKRLFSGFLFSSLVMIVIWLAVQGRLNPHELRRLLLNKRYWFHPSSWRDIWCVFINAVIRVVFIAPILASHLAGIIFVSRTLQHFFSDSPDFDVSPALVIAGLSIVFFVIEDASRFCLHFCMHKVPWLWQIHKTHHSAEVLTPLTLYRSHPLEMMLYQVRQLLVFSLVGGCFLWLFGRGISTWSILGVDALGFAFNLLGANLRHSHIWIGFGRLERLFISPAQHQIHHSADVQHFDSNFGTCLAFWDRLAGSWITSGSTEVSRFGLAGEQQRSLMSLFLFKRESALKD</sequence>
<evidence type="ECO:0000256" key="3">
    <source>
        <dbReference type="ARBA" id="ARBA00022989"/>
    </source>
</evidence>
<evidence type="ECO:0000313" key="8">
    <source>
        <dbReference type="Proteomes" id="UP000441399"/>
    </source>
</evidence>
<dbReference type="GO" id="GO:0005506">
    <property type="term" value="F:iron ion binding"/>
    <property type="evidence" value="ECO:0007669"/>
    <property type="project" value="InterPro"/>
</dbReference>
<dbReference type="PANTHER" id="PTHR11863">
    <property type="entry name" value="STEROL DESATURASE"/>
    <property type="match status" value="1"/>
</dbReference>
<feature type="transmembrane region" description="Helical" evidence="5">
    <location>
        <begin position="31"/>
        <end position="49"/>
    </location>
</feature>
<protein>
    <recommendedName>
        <fullName evidence="6">Fatty acid hydroxylase domain-containing protein</fullName>
    </recommendedName>
</protein>
<feature type="transmembrane region" description="Helical" evidence="5">
    <location>
        <begin position="77"/>
        <end position="104"/>
    </location>
</feature>
<evidence type="ECO:0000256" key="5">
    <source>
        <dbReference type="SAM" id="Phobius"/>
    </source>
</evidence>
<evidence type="ECO:0000256" key="4">
    <source>
        <dbReference type="ARBA" id="ARBA00023136"/>
    </source>
</evidence>
<proteinExistence type="predicted"/>
<evidence type="ECO:0000256" key="2">
    <source>
        <dbReference type="ARBA" id="ARBA00022692"/>
    </source>
</evidence>
<name>A0A5S9QUT2_9GAMM</name>
<keyword evidence="3 5" id="KW-1133">Transmembrane helix</keyword>
<dbReference type="AlphaFoldDB" id="A0A5S9QUT2"/>
<comment type="subcellular location">
    <subcellularLocation>
        <location evidence="1">Membrane</location>
    </subcellularLocation>
</comment>
<accession>A0A5S9QUT2</accession>
<dbReference type="GO" id="GO:0008610">
    <property type="term" value="P:lipid biosynthetic process"/>
    <property type="evidence" value="ECO:0007669"/>
    <property type="project" value="InterPro"/>
</dbReference>
<dbReference type="GO" id="GO:0016491">
    <property type="term" value="F:oxidoreductase activity"/>
    <property type="evidence" value="ECO:0007669"/>
    <property type="project" value="InterPro"/>
</dbReference>
<keyword evidence="8" id="KW-1185">Reference proteome</keyword>
<feature type="transmembrane region" description="Helical" evidence="5">
    <location>
        <begin position="184"/>
        <end position="204"/>
    </location>
</feature>
<organism evidence="7 8">
    <name type="scientific">BD1-7 clade bacterium</name>
    <dbReference type="NCBI Taxonomy" id="2029982"/>
    <lineage>
        <taxon>Bacteria</taxon>
        <taxon>Pseudomonadati</taxon>
        <taxon>Pseudomonadota</taxon>
        <taxon>Gammaproteobacteria</taxon>
        <taxon>Cellvibrionales</taxon>
        <taxon>Spongiibacteraceae</taxon>
        <taxon>BD1-7 clade</taxon>
    </lineage>
</organism>